<dbReference type="RefSeq" id="WP_034354752.1">
    <property type="nucleotide sequence ID" value="NZ_JRPR02000001.1"/>
</dbReference>
<dbReference type="Proteomes" id="UP000029733">
    <property type="component" value="Unassembled WGS sequence"/>
</dbReference>
<evidence type="ECO:0000313" key="1">
    <source>
        <dbReference type="EMBL" id="TLD97683.1"/>
    </source>
</evidence>
<accession>A0A4U8TCW8</accession>
<keyword evidence="2" id="KW-1185">Reference proteome</keyword>
<dbReference type="EMBL" id="JRPR02000001">
    <property type="protein sequence ID" value="TLD97683.1"/>
    <property type="molecule type" value="Genomic_DNA"/>
</dbReference>
<organism evidence="1 2">
    <name type="scientific">Helicobacter jaachi</name>
    <dbReference type="NCBI Taxonomy" id="1677920"/>
    <lineage>
        <taxon>Bacteria</taxon>
        <taxon>Pseudomonadati</taxon>
        <taxon>Campylobacterota</taxon>
        <taxon>Epsilonproteobacteria</taxon>
        <taxon>Campylobacterales</taxon>
        <taxon>Helicobacteraceae</taxon>
        <taxon>Helicobacter</taxon>
    </lineage>
</organism>
<name>A0A4U8TCW8_9HELI</name>
<gene>
    <name evidence="1" type="ORF">LS71_002785</name>
</gene>
<reference evidence="1 2" key="1">
    <citation type="journal article" date="2014" name="Genome Announc.">
        <title>Draft genome sequences of eight enterohepatic helicobacter species isolated from both laboratory and wild rodents.</title>
        <authorList>
            <person name="Sheh A."/>
            <person name="Shen Z."/>
            <person name="Fox J.G."/>
        </authorList>
    </citation>
    <scope>NUCLEOTIDE SEQUENCE [LARGE SCALE GENOMIC DNA]</scope>
    <source>
        <strain evidence="1 2">MIT 09-6949</strain>
    </source>
</reference>
<comment type="caution">
    <text evidence="1">The sequence shown here is derived from an EMBL/GenBank/DDBJ whole genome shotgun (WGS) entry which is preliminary data.</text>
</comment>
<dbReference type="STRING" id="1677920.LS71_05420"/>
<dbReference type="OrthoDB" id="9846756at2"/>
<proteinExistence type="predicted"/>
<protein>
    <submittedName>
        <fullName evidence="1">Uncharacterized protein</fullName>
    </submittedName>
</protein>
<evidence type="ECO:0000313" key="2">
    <source>
        <dbReference type="Proteomes" id="UP000029733"/>
    </source>
</evidence>
<dbReference type="AlphaFoldDB" id="A0A4U8TCW8"/>
<sequence length="183" mass="20672">MNDIAKAQKDIQRCVRNALNRSITKVAKEQRRLVQEDLNLSHKKIRALTKITRAKDKLESSIKSSTTKLSINNFKRKATRAGVQVRVAKDKNLFFKGAFIAVRRGQKKSDVKNGFVMTRSISGNHGFETSAANVASYKGRKEARRESGLFYLKTKPFSQIVLSKTPRLAQIASEIFSKELSKE</sequence>